<keyword evidence="6" id="KW-1185">Reference proteome</keyword>
<dbReference type="InterPro" id="IPR050251">
    <property type="entry name" value="HpcH-HpaI_aldolase"/>
</dbReference>
<evidence type="ECO:0000313" key="5">
    <source>
        <dbReference type="EMBL" id="GGC12271.1"/>
    </source>
</evidence>
<keyword evidence="2" id="KW-0479">Metal-binding</keyword>
<dbReference type="InterPro" id="IPR005000">
    <property type="entry name" value="Aldolase/citrate-lyase_domain"/>
</dbReference>
<dbReference type="SUPFAM" id="SSF51621">
    <property type="entry name" value="Phosphoenolpyruvate/pyruvate domain"/>
    <property type="match status" value="1"/>
</dbReference>
<proteinExistence type="inferred from homology"/>
<comment type="similarity">
    <text evidence="1">Belongs to the HpcH/HpaI aldolase family.</text>
</comment>
<dbReference type="Gene3D" id="3.20.20.60">
    <property type="entry name" value="Phosphoenolpyruvate-binding domains"/>
    <property type="match status" value="1"/>
</dbReference>
<evidence type="ECO:0000256" key="2">
    <source>
        <dbReference type="ARBA" id="ARBA00022723"/>
    </source>
</evidence>
<dbReference type="Pfam" id="PF03328">
    <property type="entry name" value="HpcH_HpaI"/>
    <property type="match status" value="1"/>
</dbReference>
<dbReference type="AlphaFoldDB" id="A0A916X798"/>
<gene>
    <name evidence="5" type="ORF">GCM10011494_33840</name>
</gene>
<evidence type="ECO:0000256" key="1">
    <source>
        <dbReference type="ARBA" id="ARBA00005568"/>
    </source>
</evidence>
<organism evidence="5 6">
    <name type="scientific">Novosphingobium endophyticum</name>
    <dbReference type="NCBI Taxonomy" id="1955250"/>
    <lineage>
        <taxon>Bacteria</taxon>
        <taxon>Pseudomonadati</taxon>
        <taxon>Pseudomonadota</taxon>
        <taxon>Alphaproteobacteria</taxon>
        <taxon>Sphingomonadales</taxon>
        <taxon>Sphingomonadaceae</taxon>
        <taxon>Novosphingobium</taxon>
    </lineage>
</organism>
<dbReference type="RefSeq" id="WP_188772739.1">
    <property type="nucleotide sequence ID" value="NZ_BMHK01000032.1"/>
</dbReference>
<dbReference type="EMBL" id="BMHK01000032">
    <property type="protein sequence ID" value="GGC12271.1"/>
    <property type="molecule type" value="Genomic_DNA"/>
</dbReference>
<dbReference type="PANTHER" id="PTHR30502">
    <property type="entry name" value="2-KETO-3-DEOXY-L-RHAMNONATE ALDOLASE"/>
    <property type="match status" value="1"/>
</dbReference>
<protein>
    <submittedName>
        <fullName evidence="5">Aldolase</fullName>
    </submittedName>
</protein>
<dbReference type="GO" id="GO:0016832">
    <property type="term" value="F:aldehyde-lyase activity"/>
    <property type="evidence" value="ECO:0007669"/>
    <property type="project" value="TreeGrafter"/>
</dbReference>
<reference evidence="5" key="1">
    <citation type="journal article" date="2014" name="Int. J. Syst. Evol. Microbiol.">
        <title>Complete genome sequence of Corynebacterium casei LMG S-19264T (=DSM 44701T), isolated from a smear-ripened cheese.</title>
        <authorList>
            <consortium name="US DOE Joint Genome Institute (JGI-PGF)"/>
            <person name="Walter F."/>
            <person name="Albersmeier A."/>
            <person name="Kalinowski J."/>
            <person name="Ruckert C."/>
        </authorList>
    </citation>
    <scope>NUCLEOTIDE SEQUENCE</scope>
    <source>
        <strain evidence="5">CGMCC 1.15095</strain>
    </source>
</reference>
<comment type="caution">
    <text evidence="5">The sequence shown here is derived from an EMBL/GenBank/DDBJ whole genome shotgun (WGS) entry which is preliminary data.</text>
</comment>
<reference evidence="5" key="2">
    <citation type="submission" date="2020-09" db="EMBL/GenBank/DDBJ databases">
        <authorList>
            <person name="Sun Q."/>
            <person name="Zhou Y."/>
        </authorList>
    </citation>
    <scope>NUCLEOTIDE SEQUENCE</scope>
    <source>
        <strain evidence="5">CGMCC 1.15095</strain>
    </source>
</reference>
<dbReference type="InterPro" id="IPR015813">
    <property type="entry name" value="Pyrv/PenolPyrv_kinase-like_dom"/>
</dbReference>
<name>A0A916X798_9SPHN</name>
<keyword evidence="3" id="KW-0456">Lyase</keyword>
<dbReference type="GO" id="GO:0046872">
    <property type="term" value="F:metal ion binding"/>
    <property type="evidence" value="ECO:0007669"/>
    <property type="project" value="UniProtKB-KW"/>
</dbReference>
<feature type="domain" description="HpcH/HpaI aldolase/citrate lyase" evidence="4">
    <location>
        <begin position="18"/>
        <end position="239"/>
    </location>
</feature>
<dbReference type="InterPro" id="IPR040442">
    <property type="entry name" value="Pyrv_kinase-like_dom_sf"/>
</dbReference>
<dbReference type="Proteomes" id="UP000608154">
    <property type="component" value="Unassembled WGS sequence"/>
</dbReference>
<sequence>MNLPAPTSLRDRLGGAVIGTFLKSPSYHNAEILGEAGLDYIVVDAEHAPFGPAALDMISLAARSVDLPMLVRIATLDAAAINTCLDLGAQGIMVPHVRSRAEAEKAVAATRYGLGRGFSPSTRAGGYGSLGARAYRDRAAATTTVWAQIEDGEALAALDSIATVDGIDCLFVGRADLALSLGVQDPADPLILDALHRVADAAGRANCAAGIFISTPGEIAALKAIGYTAFVCGSDQSLLMEQGKRLRIQIETMRP</sequence>
<evidence type="ECO:0000256" key="3">
    <source>
        <dbReference type="ARBA" id="ARBA00023239"/>
    </source>
</evidence>
<evidence type="ECO:0000313" key="6">
    <source>
        <dbReference type="Proteomes" id="UP000608154"/>
    </source>
</evidence>
<evidence type="ECO:0000259" key="4">
    <source>
        <dbReference type="Pfam" id="PF03328"/>
    </source>
</evidence>
<dbReference type="PANTHER" id="PTHR30502:SF0">
    <property type="entry name" value="PHOSPHOENOLPYRUVATE CARBOXYLASE FAMILY PROTEIN"/>
    <property type="match status" value="1"/>
</dbReference>
<dbReference type="GO" id="GO:0005737">
    <property type="term" value="C:cytoplasm"/>
    <property type="evidence" value="ECO:0007669"/>
    <property type="project" value="TreeGrafter"/>
</dbReference>
<accession>A0A916X798</accession>